<organism evidence="2 3">
    <name type="scientific">Phialemonium atrogriseum</name>
    <dbReference type="NCBI Taxonomy" id="1093897"/>
    <lineage>
        <taxon>Eukaryota</taxon>
        <taxon>Fungi</taxon>
        <taxon>Dikarya</taxon>
        <taxon>Ascomycota</taxon>
        <taxon>Pezizomycotina</taxon>
        <taxon>Sordariomycetes</taxon>
        <taxon>Sordariomycetidae</taxon>
        <taxon>Cephalothecales</taxon>
        <taxon>Cephalothecaceae</taxon>
        <taxon>Phialemonium</taxon>
    </lineage>
</organism>
<keyword evidence="1" id="KW-0472">Membrane</keyword>
<protein>
    <submittedName>
        <fullName evidence="2">Uncharacterized protein</fullName>
    </submittedName>
</protein>
<dbReference type="Proteomes" id="UP001244011">
    <property type="component" value="Unassembled WGS sequence"/>
</dbReference>
<keyword evidence="1" id="KW-0812">Transmembrane</keyword>
<keyword evidence="3" id="KW-1185">Reference proteome</keyword>
<dbReference type="AlphaFoldDB" id="A0AAJ0FMW7"/>
<dbReference type="EMBL" id="MU839006">
    <property type="protein sequence ID" value="KAK1768299.1"/>
    <property type="molecule type" value="Genomic_DNA"/>
</dbReference>
<dbReference type="RefSeq" id="XP_060284512.1">
    <property type="nucleotide sequence ID" value="XM_060424527.1"/>
</dbReference>
<feature type="transmembrane region" description="Helical" evidence="1">
    <location>
        <begin position="30"/>
        <end position="48"/>
    </location>
</feature>
<sequence length="49" mass="5385">LHCLCKSFCNATNSITIIVTSSSKQNASNINNMLLPFLILAICIIRLFS</sequence>
<evidence type="ECO:0000256" key="1">
    <source>
        <dbReference type="SAM" id="Phobius"/>
    </source>
</evidence>
<keyword evidence="1" id="KW-1133">Transmembrane helix</keyword>
<evidence type="ECO:0000313" key="3">
    <source>
        <dbReference type="Proteomes" id="UP001244011"/>
    </source>
</evidence>
<accession>A0AAJ0FMW7</accession>
<evidence type="ECO:0000313" key="2">
    <source>
        <dbReference type="EMBL" id="KAK1768299.1"/>
    </source>
</evidence>
<gene>
    <name evidence="2" type="ORF">QBC33DRAFT_449646</name>
</gene>
<proteinExistence type="predicted"/>
<name>A0AAJ0FMW7_9PEZI</name>
<dbReference type="GeneID" id="85307714"/>
<comment type="caution">
    <text evidence="2">The sequence shown here is derived from an EMBL/GenBank/DDBJ whole genome shotgun (WGS) entry which is preliminary data.</text>
</comment>
<reference evidence="2" key="1">
    <citation type="submission" date="2023-06" db="EMBL/GenBank/DDBJ databases">
        <title>Genome-scale phylogeny and comparative genomics of the fungal order Sordariales.</title>
        <authorList>
            <consortium name="Lawrence Berkeley National Laboratory"/>
            <person name="Hensen N."/>
            <person name="Bonometti L."/>
            <person name="Westerberg I."/>
            <person name="Brannstrom I.O."/>
            <person name="Guillou S."/>
            <person name="Cros-Aarteil S."/>
            <person name="Calhoun S."/>
            <person name="Haridas S."/>
            <person name="Kuo A."/>
            <person name="Mondo S."/>
            <person name="Pangilinan J."/>
            <person name="Riley R."/>
            <person name="Labutti K."/>
            <person name="Andreopoulos B."/>
            <person name="Lipzen A."/>
            <person name="Chen C."/>
            <person name="Yanf M."/>
            <person name="Daum C."/>
            <person name="Ng V."/>
            <person name="Clum A."/>
            <person name="Steindorff A."/>
            <person name="Ohm R."/>
            <person name="Martin F."/>
            <person name="Silar P."/>
            <person name="Natvig D."/>
            <person name="Lalanne C."/>
            <person name="Gautier V."/>
            <person name="Ament-Velasquez S.L."/>
            <person name="Kruys A."/>
            <person name="Hutchinson M.I."/>
            <person name="Powell A.J."/>
            <person name="Barry K."/>
            <person name="Miller A.N."/>
            <person name="Grigoriev I.V."/>
            <person name="Debuchy R."/>
            <person name="Gladieux P."/>
            <person name="Thoren M.H."/>
            <person name="Johannesson H."/>
        </authorList>
    </citation>
    <scope>NUCLEOTIDE SEQUENCE</scope>
    <source>
        <strain evidence="2">8032-3</strain>
    </source>
</reference>
<feature type="non-terminal residue" evidence="2">
    <location>
        <position position="1"/>
    </location>
</feature>